<evidence type="ECO:0000313" key="8">
    <source>
        <dbReference type="EMBL" id="KNC98222.1"/>
    </source>
</evidence>
<keyword evidence="5 7" id="KW-0472">Membrane</keyword>
<organism evidence="8 9">
    <name type="scientific">Spizellomyces punctatus (strain DAOM BR117)</name>
    <dbReference type="NCBI Taxonomy" id="645134"/>
    <lineage>
        <taxon>Eukaryota</taxon>
        <taxon>Fungi</taxon>
        <taxon>Fungi incertae sedis</taxon>
        <taxon>Chytridiomycota</taxon>
        <taxon>Chytridiomycota incertae sedis</taxon>
        <taxon>Chytridiomycetes</taxon>
        <taxon>Spizellomycetales</taxon>
        <taxon>Spizellomycetaceae</taxon>
        <taxon>Spizellomyces</taxon>
    </lineage>
</organism>
<dbReference type="VEuPathDB" id="FungiDB:SPPG_06622"/>
<evidence type="ECO:0000256" key="1">
    <source>
        <dbReference type="ARBA" id="ARBA00004141"/>
    </source>
</evidence>
<evidence type="ECO:0000256" key="6">
    <source>
        <dbReference type="SAM" id="MobiDB-lite"/>
    </source>
</evidence>
<reference evidence="8 9" key="1">
    <citation type="submission" date="2009-08" db="EMBL/GenBank/DDBJ databases">
        <title>The Genome Sequence of Spizellomyces punctatus strain DAOM BR117.</title>
        <authorList>
            <consortium name="The Broad Institute Genome Sequencing Platform"/>
            <person name="Russ C."/>
            <person name="Cuomo C."/>
            <person name="Shea T."/>
            <person name="Young S.K."/>
            <person name="Zeng Q."/>
            <person name="Koehrsen M."/>
            <person name="Haas B."/>
            <person name="Borodovsky M."/>
            <person name="Guigo R."/>
            <person name="Alvarado L."/>
            <person name="Berlin A."/>
            <person name="Bochicchio J."/>
            <person name="Borenstein D."/>
            <person name="Chapman S."/>
            <person name="Chen Z."/>
            <person name="Engels R."/>
            <person name="Freedman E."/>
            <person name="Gellesch M."/>
            <person name="Goldberg J."/>
            <person name="Griggs A."/>
            <person name="Gujja S."/>
            <person name="Heiman D."/>
            <person name="Hepburn T."/>
            <person name="Howarth C."/>
            <person name="Jen D."/>
            <person name="Larson L."/>
            <person name="Lewis B."/>
            <person name="Mehta T."/>
            <person name="Park D."/>
            <person name="Pearson M."/>
            <person name="Roberts A."/>
            <person name="Saif S."/>
            <person name="Shenoy N."/>
            <person name="Sisk P."/>
            <person name="Stolte C."/>
            <person name="Sykes S."/>
            <person name="Thomson T."/>
            <person name="Walk T."/>
            <person name="White J."/>
            <person name="Yandava C."/>
            <person name="Burger G."/>
            <person name="Gray M.W."/>
            <person name="Holland P.W.H."/>
            <person name="King N."/>
            <person name="Lang F.B.F."/>
            <person name="Roger A.J."/>
            <person name="Ruiz-Trillo I."/>
            <person name="Lander E."/>
            <person name="Nusbaum C."/>
        </authorList>
    </citation>
    <scope>NUCLEOTIDE SEQUENCE [LARGE SCALE GENOMIC DNA]</scope>
    <source>
        <strain evidence="8 9">DAOM BR117</strain>
    </source>
</reference>
<dbReference type="InterPro" id="IPR036259">
    <property type="entry name" value="MFS_trans_sf"/>
</dbReference>
<evidence type="ECO:0000256" key="5">
    <source>
        <dbReference type="ARBA" id="ARBA00023136"/>
    </source>
</evidence>
<proteinExistence type="predicted"/>
<keyword evidence="4 7" id="KW-1133">Transmembrane helix</keyword>
<feature type="transmembrane region" description="Helical" evidence="7">
    <location>
        <begin position="405"/>
        <end position="424"/>
    </location>
</feature>
<dbReference type="InterPro" id="IPR011701">
    <property type="entry name" value="MFS"/>
</dbReference>
<dbReference type="eggNOG" id="KOG2533">
    <property type="taxonomic scope" value="Eukaryota"/>
</dbReference>
<feature type="transmembrane region" description="Helical" evidence="7">
    <location>
        <begin position="346"/>
        <end position="366"/>
    </location>
</feature>
<dbReference type="PANTHER" id="PTHR43791:SF36">
    <property type="entry name" value="TRANSPORTER, PUTATIVE (AFU_ORTHOLOGUE AFUA_6G08340)-RELATED"/>
    <property type="match status" value="1"/>
</dbReference>
<name>A0A0L0HAM5_SPIPD</name>
<feature type="transmembrane region" description="Helical" evidence="7">
    <location>
        <begin position="436"/>
        <end position="460"/>
    </location>
</feature>
<dbReference type="OrthoDB" id="2985014at2759"/>
<feature type="transmembrane region" description="Helical" evidence="7">
    <location>
        <begin position="314"/>
        <end position="334"/>
    </location>
</feature>
<accession>A0A0L0HAM5</accession>
<feature type="transmembrane region" description="Helical" evidence="7">
    <location>
        <begin position="109"/>
        <end position="132"/>
    </location>
</feature>
<evidence type="ECO:0000256" key="3">
    <source>
        <dbReference type="ARBA" id="ARBA00022692"/>
    </source>
</evidence>
<keyword evidence="2" id="KW-0813">Transport</keyword>
<dbReference type="PANTHER" id="PTHR43791">
    <property type="entry name" value="PERMEASE-RELATED"/>
    <property type="match status" value="1"/>
</dbReference>
<dbReference type="EMBL" id="KQ257461">
    <property type="protein sequence ID" value="KNC98222.1"/>
    <property type="molecule type" value="Genomic_DNA"/>
</dbReference>
<dbReference type="AlphaFoldDB" id="A0A0L0HAM5"/>
<dbReference type="Pfam" id="PF07690">
    <property type="entry name" value="MFS_1"/>
    <property type="match status" value="1"/>
</dbReference>
<evidence type="ECO:0000256" key="2">
    <source>
        <dbReference type="ARBA" id="ARBA00022448"/>
    </source>
</evidence>
<dbReference type="GO" id="GO:0016020">
    <property type="term" value="C:membrane"/>
    <property type="evidence" value="ECO:0007669"/>
    <property type="project" value="UniProtKB-SubCell"/>
</dbReference>
<evidence type="ECO:0000313" key="9">
    <source>
        <dbReference type="Proteomes" id="UP000053201"/>
    </source>
</evidence>
<dbReference type="Gene3D" id="1.20.1250.20">
    <property type="entry name" value="MFS general substrate transporter like domains"/>
    <property type="match status" value="2"/>
</dbReference>
<feature type="transmembrane region" description="Helical" evidence="7">
    <location>
        <begin position="274"/>
        <end position="302"/>
    </location>
</feature>
<comment type="subcellular location">
    <subcellularLocation>
        <location evidence="1">Membrane</location>
        <topology evidence="1">Multi-pass membrane protein</topology>
    </subcellularLocation>
</comment>
<keyword evidence="3 7" id="KW-0812">Transmembrane</keyword>
<feature type="region of interest" description="Disordered" evidence="6">
    <location>
        <begin position="499"/>
        <end position="521"/>
    </location>
</feature>
<gene>
    <name evidence="8" type="ORF">SPPG_06622</name>
</gene>
<dbReference type="InParanoid" id="A0A0L0HAM5"/>
<evidence type="ECO:0000256" key="4">
    <source>
        <dbReference type="ARBA" id="ARBA00022989"/>
    </source>
</evidence>
<feature type="transmembrane region" description="Helical" evidence="7">
    <location>
        <begin position="177"/>
        <end position="199"/>
    </location>
</feature>
<evidence type="ECO:0008006" key="10">
    <source>
        <dbReference type="Google" id="ProtNLM"/>
    </source>
</evidence>
<feature type="transmembrane region" description="Helical" evidence="7">
    <location>
        <begin position="144"/>
        <end position="165"/>
    </location>
</feature>
<dbReference type="SUPFAM" id="SSF103473">
    <property type="entry name" value="MFS general substrate transporter"/>
    <property type="match status" value="1"/>
</dbReference>
<sequence>MPEYDPQEQQLVRRLDGRLVPIVTGLYLCYVVNRSTQFHTGADIPISLPTTPHTYILSQIGYALASVSVAAPSTLLFRKYGPARWFAGMVGGWGLVSACSAAVRDVSGWIVTRVLVGVLQAGFLPGLMVYIVSFYTREEWATRLSWIVSSATVAVSFFGIFADWGTRFDGVHGLQTWRWMCVSDGLLSIALAVVTYLLLPNYPETCTFLTPADRVLAIARSHDTDRTEGSGAHESDDEGGSPRRQSVSLQKPKPPRIRIDVGQITEALTDLRNWLFAVGFFGVSVAGDVLVSVGATVTATAFGMGDGDETTRHVRIVAALPHLVGGIVAFLCAWNSDRTGDRALHTTIPLLISSAGFALISIIPSSLGPLRYFIGLVPASAGLIAAFPCLLSYALDKAQGESSRAIVAALTFSFGQAFSLPLASSGSSLLDPAQPALAPGISACLVAFAAFCVLVIRWLYRREEAQMWNKGPGLRRLLNDADEGKAWDVELSHGDIFADEGKKKGKKGRRGSGGGGRDRVGSEWDLKEYAEKEAFGF</sequence>
<feature type="transmembrane region" description="Helical" evidence="7">
    <location>
        <begin position="372"/>
        <end position="393"/>
    </location>
</feature>
<feature type="transmembrane region" description="Helical" evidence="7">
    <location>
        <begin position="84"/>
        <end position="103"/>
    </location>
</feature>
<dbReference type="RefSeq" id="XP_016606262.1">
    <property type="nucleotide sequence ID" value="XM_016754822.1"/>
</dbReference>
<keyword evidence="9" id="KW-1185">Reference proteome</keyword>
<protein>
    <recommendedName>
        <fullName evidence="10">Major facilitator superfamily (MFS) profile domain-containing protein</fullName>
    </recommendedName>
</protein>
<feature type="transmembrane region" description="Helical" evidence="7">
    <location>
        <begin position="55"/>
        <end position="77"/>
    </location>
</feature>
<feature type="compositionally biased region" description="Basic and acidic residues" evidence="6">
    <location>
        <begin position="222"/>
        <end position="234"/>
    </location>
</feature>
<dbReference type="GeneID" id="27689913"/>
<feature type="region of interest" description="Disordered" evidence="6">
    <location>
        <begin position="222"/>
        <end position="252"/>
    </location>
</feature>
<dbReference type="STRING" id="645134.A0A0L0HAM5"/>
<dbReference type="GO" id="GO:0022857">
    <property type="term" value="F:transmembrane transporter activity"/>
    <property type="evidence" value="ECO:0007669"/>
    <property type="project" value="InterPro"/>
</dbReference>
<evidence type="ECO:0000256" key="7">
    <source>
        <dbReference type="SAM" id="Phobius"/>
    </source>
</evidence>
<dbReference type="OMA" id="IYYFTRW"/>
<dbReference type="Proteomes" id="UP000053201">
    <property type="component" value="Unassembled WGS sequence"/>
</dbReference>